<organism evidence="1 2">
    <name type="scientific">Scleroderma citrinum Foug A</name>
    <dbReference type="NCBI Taxonomy" id="1036808"/>
    <lineage>
        <taxon>Eukaryota</taxon>
        <taxon>Fungi</taxon>
        <taxon>Dikarya</taxon>
        <taxon>Basidiomycota</taxon>
        <taxon>Agaricomycotina</taxon>
        <taxon>Agaricomycetes</taxon>
        <taxon>Agaricomycetidae</taxon>
        <taxon>Boletales</taxon>
        <taxon>Sclerodermatineae</taxon>
        <taxon>Sclerodermataceae</taxon>
        <taxon>Scleroderma</taxon>
    </lineage>
</organism>
<dbReference type="Proteomes" id="UP000053989">
    <property type="component" value="Unassembled WGS sequence"/>
</dbReference>
<accession>A0A0C3E9N9</accession>
<dbReference type="InParanoid" id="A0A0C3E9N9"/>
<name>A0A0C3E9N9_9AGAM</name>
<reference evidence="1 2" key="1">
    <citation type="submission" date="2014-04" db="EMBL/GenBank/DDBJ databases">
        <authorList>
            <consortium name="DOE Joint Genome Institute"/>
            <person name="Kuo A."/>
            <person name="Kohler A."/>
            <person name="Nagy L.G."/>
            <person name="Floudas D."/>
            <person name="Copeland A."/>
            <person name="Barry K.W."/>
            <person name="Cichocki N."/>
            <person name="Veneault-Fourrey C."/>
            <person name="LaButti K."/>
            <person name="Lindquist E.A."/>
            <person name="Lipzen A."/>
            <person name="Lundell T."/>
            <person name="Morin E."/>
            <person name="Murat C."/>
            <person name="Sun H."/>
            <person name="Tunlid A."/>
            <person name="Henrissat B."/>
            <person name="Grigoriev I.V."/>
            <person name="Hibbett D.S."/>
            <person name="Martin F."/>
            <person name="Nordberg H.P."/>
            <person name="Cantor M.N."/>
            <person name="Hua S.X."/>
        </authorList>
    </citation>
    <scope>NUCLEOTIDE SEQUENCE [LARGE SCALE GENOMIC DNA]</scope>
    <source>
        <strain evidence="1 2">Foug A</strain>
    </source>
</reference>
<reference evidence="2" key="2">
    <citation type="submission" date="2015-01" db="EMBL/GenBank/DDBJ databases">
        <title>Evolutionary Origins and Diversification of the Mycorrhizal Mutualists.</title>
        <authorList>
            <consortium name="DOE Joint Genome Institute"/>
            <consortium name="Mycorrhizal Genomics Consortium"/>
            <person name="Kohler A."/>
            <person name="Kuo A."/>
            <person name="Nagy L.G."/>
            <person name="Floudas D."/>
            <person name="Copeland A."/>
            <person name="Barry K.W."/>
            <person name="Cichocki N."/>
            <person name="Veneault-Fourrey C."/>
            <person name="LaButti K."/>
            <person name="Lindquist E.A."/>
            <person name="Lipzen A."/>
            <person name="Lundell T."/>
            <person name="Morin E."/>
            <person name="Murat C."/>
            <person name="Riley R."/>
            <person name="Ohm R."/>
            <person name="Sun H."/>
            <person name="Tunlid A."/>
            <person name="Henrissat B."/>
            <person name="Grigoriev I.V."/>
            <person name="Hibbett D.S."/>
            <person name="Martin F."/>
        </authorList>
    </citation>
    <scope>NUCLEOTIDE SEQUENCE [LARGE SCALE GENOMIC DNA]</scope>
    <source>
        <strain evidence="2">Foug A</strain>
    </source>
</reference>
<gene>
    <name evidence="1" type="ORF">SCLCIDRAFT_1207900</name>
</gene>
<keyword evidence="2" id="KW-1185">Reference proteome</keyword>
<dbReference type="HOGENOM" id="CLU_2414571_0_0_1"/>
<dbReference type="EMBL" id="KN822006">
    <property type="protein sequence ID" value="KIM69475.1"/>
    <property type="molecule type" value="Genomic_DNA"/>
</dbReference>
<proteinExistence type="predicted"/>
<sequence>MLLSMTEQSTKQCVESLLHAWPRDAKDKQHSEVQTQQFNGRPVNTSSWTDYWLPSTSIHNAQPVRPIVLACYSCRSGPFCIEANWNEVLNLG</sequence>
<protein>
    <submittedName>
        <fullName evidence="1">Uncharacterized protein</fullName>
    </submittedName>
</protein>
<dbReference type="AlphaFoldDB" id="A0A0C3E9N9"/>
<evidence type="ECO:0000313" key="2">
    <source>
        <dbReference type="Proteomes" id="UP000053989"/>
    </source>
</evidence>
<evidence type="ECO:0000313" key="1">
    <source>
        <dbReference type="EMBL" id="KIM69475.1"/>
    </source>
</evidence>